<dbReference type="InterPro" id="IPR001034">
    <property type="entry name" value="DeoR_HTH"/>
</dbReference>
<evidence type="ECO:0000256" key="2">
    <source>
        <dbReference type="ARBA" id="ARBA00023163"/>
    </source>
</evidence>
<feature type="domain" description="HTH deoR-type" evidence="3">
    <location>
        <begin position="3"/>
        <end position="58"/>
    </location>
</feature>
<keyword evidence="1" id="KW-0805">Transcription regulation</keyword>
<organism evidence="4 5">
    <name type="scientific">Brevibacillus gelatini</name>
    <dbReference type="NCBI Taxonomy" id="1655277"/>
    <lineage>
        <taxon>Bacteria</taxon>
        <taxon>Bacillati</taxon>
        <taxon>Bacillota</taxon>
        <taxon>Bacilli</taxon>
        <taxon>Bacillales</taxon>
        <taxon>Paenibacillaceae</taxon>
        <taxon>Brevibacillus</taxon>
    </lineage>
</organism>
<accession>A0A3M8B351</accession>
<dbReference type="PROSITE" id="PS51000">
    <property type="entry name" value="HTH_DEOR_2"/>
    <property type="match status" value="1"/>
</dbReference>
<dbReference type="OrthoDB" id="9815009at2"/>
<dbReference type="EMBL" id="RHHS01000020">
    <property type="protein sequence ID" value="RNB57881.1"/>
    <property type="molecule type" value="Genomic_DNA"/>
</dbReference>
<dbReference type="Gene3D" id="1.10.10.10">
    <property type="entry name" value="Winged helix-like DNA-binding domain superfamily/Winged helix DNA-binding domain"/>
    <property type="match status" value="1"/>
</dbReference>
<keyword evidence="2" id="KW-0804">Transcription</keyword>
<dbReference type="Pfam" id="PF25583">
    <property type="entry name" value="WCX"/>
    <property type="match status" value="1"/>
</dbReference>
<evidence type="ECO:0000313" key="4">
    <source>
        <dbReference type="EMBL" id="RNB57881.1"/>
    </source>
</evidence>
<dbReference type="InterPro" id="IPR036388">
    <property type="entry name" value="WH-like_DNA-bd_sf"/>
</dbReference>
<dbReference type="Pfam" id="PF13280">
    <property type="entry name" value="WYL"/>
    <property type="match status" value="1"/>
</dbReference>
<dbReference type="InterPro" id="IPR026881">
    <property type="entry name" value="WYL_dom"/>
</dbReference>
<dbReference type="PANTHER" id="PTHR34580:SF1">
    <property type="entry name" value="PROTEIN PAFC"/>
    <property type="match status" value="1"/>
</dbReference>
<dbReference type="GO" id="GO:0003700">
    <property type="term" value="F:DNA-binding transcription factor activity"/>
    <property type="evidence" value="ECO:0007669"/>
    <property type="project" value="InterPro"/>
</dbReference>
<dbReference type="RefSeq" id="WP_122904473.1">
    <property type="nucleotide sequence ID" value="NZ_CP154342.1"/>
</dbReference>
<dbReference type="PIRSF" id="PIRSF016838">
    <property type="entry name" value="PafC"/>
    <property type="match status" value="1"/>
</dbReference>
<dbReference type="PANTHER" id="PTHR34580">
    <property type="match status" value="1"/>
</dbReference>
<dbReference type="InterPro" id="IPR057727">
    <property type="entry name" value="WCX_dom"/>
</dbReference>
<dbReference type="PROSITE" id="PS52050">
    <property type="entry name" value="WYL"/>
    <property type="match status" value="1"/>
</dbReference>
<sequence length="315" mass="36135">MNKSDRLLAIVLELQRKRTLRAEDLAATFETSVRTIYRDMQALSEAGVPVVGSPGQGYSLMEGFFLPPVRFTVEEAVALLIGADLVEQAFGKNYGHSARGVERKVEAILSPEFIREVERIRSTFRLLDIGEANQREQEKQYAELLHEAILHRRKVRFRYRKTIPEADGNRESVRDVAPYGLVLVRGVWTLLAFCDLRQDIRRFRLSRMGGLTMLADSFDLPEHFSFDDYKPPDDRTLEVRLLIPPAIADQVLEAKSFYIEEMADHPDGVLVTLRVRQLEEISSWVLGLGANAFVLEPESLRQKIREEAEKMLKRY</sequence>
<dbReference type="Proteomes" id="UP000268829">
    <property type="component" value="Unassembled WGS sequence"/>
</dbReference>
<dbReference type="InterPro" id="IPR028349">
    <property type="entry name" value="PafC-like"/>
</dbReference>
<dbReference type="Pfam" id="PF08279">
    <property type="entry name" value="HTH_11"/>
    <property type="match status" value="1"/>
</dbReference>
<gene>
    <name evidence="4" type="ORF">EDM57_09170</name>
</gene>
<evidence type="ECO:0000256" key="1">
    <source>
        <dbReference type="ARBA" id="ARBA00023015"/>
    </source>
</evidence>
<dbReference type="AlphaFoldDB" id="A0A3M8B351"/>
<dbReference type="InterPro" id="IPR036390">
    <property type="entry name" value="WH_DNA-bd_sf"/>
</dbReference>
<comment type="caution">
    <text evidence="4">The sequence shown here is derived from an EMBL/GenBank/DDBJ whole genome shotgun (WGS) entry which is preliminary data.</text>
</comment>
<protein>
    <submittedName>
        <fullName evidence="4">YafY family transcriptional regulator</fullName>
    </submittedName>
</protein>
<proteinExistence type="predicted"/>
<evidence type="ECO:0000313" key="5">
    <source>
        <dbReference type="Proteomes" id="UP000268829"/>
    </source>
</evidence>
<evidence type="ECO:0000259" key="3">
    <source>
        <dbReference type="PROSITE" id="PS51000"/>
    </source>
</evidence>
<dbReference type="InterPro" id="IPR013196">
    <property type="entry name" value="HTH_11"/>
</dbReference>
<dbReference type="SUPFAM" id="SSF46785">
    <property type="entry name" value="Winged helix' DNA-binding domain"/>
    <property type="match status" value="1"/>
</dbReference>
<dbReference type="InterPro" id="IPR051534">
    <property type="entry name" value="CBASS_pafABC_assoc_protein"/>
</dbReference>
<reference evidence="4 5" key="1">
    <citation type="submission" date="2018-10" db="EMBL/GenBank/DDBJ databases">
        <title>Phylogenomics of Brevibacillus.</title>
        <authorList>
            <person name="Dunlap C."/>
        </authorList>
    </citation>
    <scope>NUCLEOTIDE SEQUENCE [LARGE SCALE GENOMIC DNA]</scope>
    <source>
        <strain evidence="4 5">DSM 100115</strain>
    </source>
</reference>
<keyword evidence="5" id="KW-1185">Reference proteome</keyword>
<name>A0A3M8B351_9BACL</name>